<name>A0ABV8U5Y4_9ACTN</name>
<keyword evidence="2" id="KW-1185">Reference proteome</keyword>
<dbReference type="RefSeq" id="WP_380625780.1">
    <property type="nucleotide sequence ID" value="NZ_JBHSDK010000061.1"/>
</dbReference>
<evidence type="ECO:0000313" key="1">
    <source>
        <dbReference type="EMBL" id="MFC4338093.1"/>
    </source>
</evidence>
<organism evidence="1 2">
    <name type="scientific">Salininema proteolyticum</name>
    <dbReference type="NCBI Taxonomy" id="1607685"/>
    <lineage>
        <taxon>Bacteria</taxon>
        <taxon>Bacillati</taxon>
        <taxon>Actinomycetota</taxon>
        <taxon>Actinomycetes</taxon>
        <taxon>Glycomycetales</taxon>
        <taxon>Glycomycetaceae</taxon>
        <taxon>Salininema</taxon>
    </lineage>
</organism>
<sequence length="61" mass="6476">MTAISAAAASPRRILITALSVVLFAAVLYAVGFEQGTLTGGTPWLHEAFHDARHLLGFPCH</sequence>
<proteinExistence type="predicted"/>
<accession>A0ABV8U5Y4</accession>
<dbReference type="EMBL" id="JBHSDK010000061">
    <property type="protein sequence ID" value="MFC4338093.1"/>
    <property type="molecule type" value="Genomic_DNA"/>
</dbReference>
<dbReference type="InterPro" id="IPR012667">
    <property type="entry name" value="CbtB_put"/>
</dbReference>
<comment type="caution">
    <text evidence="1">The sequence shown here is derived from an EMBL/GenBank/DDBJ whole genome shotgun (WGS) entry which is preliminary data.</text>
</comment>
<dbReference type="Proteomes" id="UP001595823">
    <property type="component" value="Unassembled WGS sequence"/>
</dbReference>
<dbReference type="Pfam" id="PF09489">
    <property type="entry name" value="CbtB"/>
    <property type="match status" value="1"/>
</dbReference>
<evidence type="ECO:0000313" key="2">
    <source>
        <dbReference type="Proteomes" id="UP001595823"/>
    </source>
</evidence>
<protein>
    <submittedName>
        <fullName evidence="1">CbtB domain-containing protein</fullName>
    </submittedName>
</protein>
<reference evidence="2" key="1">
    <citation type="journal article" date="2019" name="Int. J. Syst. Evol. Microbiol.">
        <title>The Global Catalogue of Microorganisms (GCM) 10K type strain sequencing project: providing services to taxonomists for standard genome sequencing and annotation.</title>
        <authorList>
            <consortium name="The Broad Institute Genomics Platform"/>
            <consortium name="The Broad Institute Genome Sequencing Center for Infectious Disease"/>
            <person name="Wu L."/>
            <person name="Ma J."/>
        </authorList>
    </citation>
    <scope>NUCLEOTIDE SEQUENCE [LARGE SCALE GENOMIC DNA]</scope>
    <source>
        <strain evidence="2">IBRC-M 10908</strain>
    </source>
</reference>
<gene>
    <name evidence="1" type="ORF">ACFPET_23140</name>
</gene>